<protein>
    <submittedName>
        <fullName evidence="1">Capsular polysaccharide biosynthesis protein</fullName>
    </submittedName>
</protein>
<comment type="caution">
    <text evidence="1">The sequence shown here is derived from an EMBL/GenBank/DDBJ whole genome shotgun (WGS) entry which is preliminary data.</text>
</comment>
<feature type="non-terminal residue" evidence="1">
    <location>
        <position position="120"/>
    </location>
</feature>
<evidence type="ECO:0000313" key="2">
    <source>
        <dbReference type="Proteomes" id="UP000285530"/>
    </source>
</evidence>
<accession>A0A418ZQ63</accession>
<proteinExistence type="predicted"/>
<gene>
    <name evidence="1" type="ORF">D3P06_16670</name>
</gene>
<dbReference type="Proteomes" id="UP000285530">
    <property type="component" value="Unassembled WGS sequence"/>
</dbReference>
<keyword evidence="2" id="KW-1185">Reference proteome</keyword>
<evidence type="ECO:0000313" key="1">
    <source>
        <dbReference type="EMBL" id="RJK97393.1"/>
    </source>
</evidence>
<sequence length="120" mass="12987">MRHDDITAAGPSRRLCVFNLGFLTRPRIARILTLAGQRPVLALPRPGDHVGIWGASPTAWRGRAIAARRDCPVTTVEDAFLRSVLPGRARGRLAARGPLGLLIDPVGLHFDPTRPSLLEG</sequence>
<dbReference type="EMBL" id="QZEV01000133">
    <property type="protein sequence ID" value="RJK97393.1"/>
    <property type="molecule type" value="Genomic_DNA"/>
</dbReference>
<organism evidence="1 2">
    <name type="scientific">Paracoccus aestuarii</name>
    <dbReference type="NCBI Taxonomy" id="453842"/>
    <lineage>
        <taxon>Bacteria</taxon>
        <taxon>Pseudomonadati</taxon>
        <taxon>Pseudomonadota</taxon>
        <taxon>Alphaproteobacteria</taxon>
        <taxon>Rhodobacterales</taxon>
        <taxon>Paracoccaceae</taxon>
        <taxon>Paracoccus</taxon>
    </lineage>
</organism>
<reference evidence="1 2" key="1">
    <citation type="submission" date="2018-09" db="EMBL/GenBank/DDBJ databases">
        <title>Paracoccus onubensis nov. sp. a moderate halophilic bacterium isolated from Gruta de las Maravillas (Aracena, Spain).</title>
        <authorList>
            <person name="Jurado V."/>
            <person name="Gutierrez-Patricio S."/>
            <person name="Gonzalez-Pimentel J.L."/>
            <person name="Laiz L."/>
            <person name="Saiz-Jimenez C."/>
        </authorList>
    </citation>
    <scope>NUCLEOTIDE SEQUENCE [LARGE SCALE GENOMIC DNA]</scope>
    <source>
        <strain evidence="1 2">DSM 19484</strain>
    </source>
</reference>
<dbReference type="AlphaFoldDB" id="A0A418ZQ63"/>
<name>A0A418ZQ63_9RHOB</name>